<organism evidence="3 5">
    <name type="scientific">Shewanella fidelis</name>
    <dbReference type="NCBI Taxonomy" id="173509"/>
    <lineage>
        <taxon>Bacteria</taxon>
        <taxon>Pseudomonadati</taxon>
        <taxon>Pseudomonadota</taxon>
        <taxon>Gammaproteobacteria</taxon>
        <taxon>Alteromonadales</taxon>
        <taxon>Shewanellaceae</taxon>
        <taxon>Shewanella</taxon>
    </lineage>
</organism>
<keyword evidence="6" id="KW-1185">Reference proteome</keyword>
<dbReference type="GO" id="GO:0005524">
    <property type="term" value="F:ATP binding"/>
    <property type="evidence" value="ECO:0007669"/>
    <property type="project" value="InterPro"/>
</dbReference>
<evidence type="ECO:0000313" key="5">
    <source>
        <dbReference type="Proteomes" id="UP001259340"/>
    </source>
</evidence>
<protein>
    <submittedName>
        <fullName evidence="3">NERD domain-containing serine/threonine-protein kinase</fullName>
    </submittedName>
</protein>
<evidence type="ECO:0000313" key="6">
    <source>
        <dbReference type="Proteomes" id="UP001271263"/>
    </source>
</evidence>
<keyword evidence="3" id="KW-0808">Transferase</keyword>
<dbReference type="PROSITE" id="PS50965">
    <property type="entry name" value="NERD"/>
    <property type="match status" value="1"/>
</dbReference>
<gene>
    <name evidence="3" type="ORF">OS133_06180</name>
    <name evidence="4" type="ORF">OS134_10140</name>
</gene>
<dbReference type="Proteomes" id="UP001259340">
    <property type="component" value="Unassembled WGS sequence"/>
</dbReference>
<evidence type="ECO:0000259" key="1">
    <source>
        <dbReference type="PROSITE" id="PS50011"/>
    </source>
</evidence>
<dbReference type="EMBL" id="JAPMLE010000001">
    <property type="protein sequence ID" value="MDR8523273.1"/>
    <property type="molecule type" value="Genomic_DNA"/>
</dbReference>
<evidence type="ECO:0000313" key="4">
    <source>
        <dbReference type="EMBL" id="MDW4824414.1"/>
    </source>
</evidence>
<dbReference type="Proteomes" id="UP001271263">
    <property type="component" value="Unassembled WGS sequence"/>
</dbReference>
<dbReference type="InterPro" id="IPR000719">
    <property type="entry name" value="Prot_kinase_dom"/>
</dbReference>
<dbReference type="Pfam" id="PF08378">
    <property type="entry name" value="NERD"/>
    <property type="match status" value="1"/>
</dbReference>
<reference evidence="4 6" key="1">
    <citation type="journal article" date="2022" name="bioRxiv">
        <title>Prophages regulate Shewanella fidelis 3313 motility and biofilm formation: implications for gut colonization dynamics in Ciona robusta.</title>
        <authorList>
            <person name="Natarajan O."/>
            <person name="Gibboney S.L."/>
            <person name="Young M.N."/>
            <person name="Lim S.J."/>
            <person name="Pluta N."/>
            <person name="Atkinson C.G."/>
            <person name="Leigh B.A."/>
            <person name="Liberti A."/>
            <person name="Kees E.D."/>
            <person name="Breitbart M."/>
            <person name="Gralnick J.A."/>
            <person name="Dishaw L.J."/>
        </authorList>
    </citation>
    <scope>NUCLEOTIDE SEQUENCE [LARGE SCALE GENOMIC DNA]</scope>
    <source>
        <strain evidence="4 6">JG4066</strain>
    </source>
</reference>
<reference evidence="3" key="2">
    <citation type="submission" date="2022-11" db="EMBL/GenBank/DDBJ databases">
        <title>Prophages regulate Shewanella fidelis motility and biofilm formation: implications for gut colonization dynamics in Ciona robusta.</title>
        <authorList>
            <person name="Natarajan O."/>
            <person name="Gibboney S.L."/>
            <person name="Young M.N."/>
            <person name="Lim S.J."/>
            <person name="Pluta N."/>
            <person name="Atkinson C.G.F."/>
            <person name="Leigh B.A."/>
            <person name="Liberti A."/>
            <person name="Kees E."/>
            <person name="Breitbart M."/>
            <person name="Gralnick J."/>
            <person name="Dishaw L.J."/>
        </authorList>
    </citation>
    <scope>NUCLEOTIDE SEQUENCE</scope>
    <source>
        <strain evidence="3">3313</strain>
    </source>
</reference>
<proteinExistence type="predicted"/>
<dbReference type="InterPro" id="IPR011528">
    <property type="entry name" value="NERD"/>
</dbReference>
<dbReference type="InterPro" id="IPR011009">
    <property type="entry name" value="Kinase-like_dom_sf"/>
</dbReference>
<keyword evidence="3" id="KW-0418">Kinase</keyword>
<evidence type="ECO:0000313" key="3">
    <source>
        <dbReference type="EMBL" id="MDR8523273.1"/>
    </source>
</evidence>
<dbReference type="SUPFAM" id="SSF56112">
    <property type="entry name" value="Protein kinase-like (PK-like)"/>
    <property type="match status" value="2"/>
</dbReference>
<dbReference type="GO" id="GO:0004672">
    <property type="term" value="F:protein kinase activity"/>
    <property type="evidence" value="ECO:0007669"/>
    <property type="project" value="InterPro"/>
</dbReference>
<dbReference type="AlphaFoldDB" id="A0AAW8NJ92"/>
<sequence>MARMISFGTPVNDAERWAFSLLADELPEDYILLTNVEIPTKSGQAMEVDALVIGEWGVYVVDVKGYIGRLDAGLHAWSLDGREVDNSLAKANYVARVLAGNVKHKIPVGVYAPWCQGMVFVTGRKGEEIELEKQQGSLSIYTPKQIVKALTEEWGLTAPKKHQVTDTQKELVLETIGQVAIVEKRNNQIQDFTKLRCLFIQSGLEVWQAEYNPGEWTAPWLLKVLIPTQFVDSEQSEAHEIQLRSEFQRLQSLSGCCGVPYCAPLIQDGEQLVLPIRMPRGVPLNVLDAEQMTTYQLLEVLRRSVTGLQQIHRRGFTVGGWTSNCIFISDMGDVEFIDIKDNVTTSEDIKAYAEGFLEIAEKTNQPRIYQWYREAVVGSTTDLDALRSDLSALIDHGVCDAVPEKIEVTAGAIIDHHFKLEQFIAAKETSQFWRATHLQGQYQCGVSIYSKVEANWPTLSSIYRTLAKVYHPNIEKVLAFGQLPQSEKLFIARAWEYGESIDEVKNIRLGQPLMWFKQLLTGLQYMHQMDIYHGAICPKNIICNENKAILVNFGIGLDIAASHYACQYADPTLWEVEGEAERDLYGLVASFIDAMAPESLKGDLCQAGIINALEAFDREWFGEALYDVCHKVLNFDLSVHAGMNYLEMFDLADTDTI</sequence>
<dbReference type="EMBL" id="JAPMLD010000003">
    <property type="protein sequence ID" value="MDW4824414.1"/>
    <property type="molecule type" value="Genomic_DNA"/>
</dbReference>
<name>A0AAW8NJ92_9GAMM</name>
<accession>A0AAW8NJ92</accession>
<dbReference type="Gene3D" id="1.10.510.10">
    <property type="entry name" value="Transferase(Phosphotransferase) domain 1"/>
    <property type="match status" value="1"/>
</dbReference>
<feature type="domain" description="Protein kinase" evidence="1">
    <location>
        <begin position="418"/>
        <end position="657"/>
    </location>
</feature>
<evidence type="ECO:0000259" key="2">
    <source>
        <dbReference type="PROSITE" id="PS50965"/>
    </source>
</evidence>
<dbReference type="PROSITE" id="PS50011">
    <property type="entry name" value="PROTEIN_KINASE_DOM"/>
    <property type="match status" value="1"/>
</dbReference>
<comment type="caution">
    <text evidence="3">The sequence shown here is derived from an EMBL/GenBank/DDBJ whole genome shotgun (WGS) entry which is preliminary data.</text>
</comment>
<feature type="domain" description="NERD" evidence="2">
    <location>
        <begin position="10"/>
        <end position="121"/>
    </location>
</feature>
<dbReference type="RefSeq" id="WP_028768263.1">
    <property type="nucleotide sequence ID" value="NZ_JAPMLA010000003.1"/>
</dbReference>